<dbReference type="AlphaFoldDB" id="A0AAN7KU53"/>
<dbReference type="EMBL" id="JAXQNO010000018">
    <property type="protein sequence ID" value="KAK4776398.1"/>
    <property type="molecule type" value="Genomic_DNA"/>
</dbReference>
<evidence type="ECO:0000313" key="2">
    <source>
        <dbReference type="EMBL" id="KAK4776398.1"/>
    </source>
</evidence>
<feature type="signal peptide" evidence="1">
    <location>
        <begin position="1"/>
        <end position="26"/>
    </location>
</feature>
<proteinExistence type="predicted"/>
<protein>
    <submittedName>
        <fullName evidence="2">Uncharacterized protein</fullName>
    </submittedName>
</protein>
<keyword evidence="3" id="KW-1185">Reference proteome</keyword>
<evidence type="ECO:0000256" key="1">
    <source>
        <dbReference type="SAM" id="SignalP"/>
    </source>
</evidence>
<dbReference type="Proteomes" id="UP001346149">
    <property type="component" value="Unassembled WGS sequence"/>
</dbReference>
<sequence length="109" mass="12408">MKKMTVLVLLTLLLLLLSSSFSSVNAKTHFYDFVAWDQADADRMGRRSGVRDPVSHKAWRELHAAVHRGRPGRNPMVARSQLMAQGNCVRRHHHSPERRISLPFPKAQA</sequence>
<gene>
    <name evidence="2" type="ORF">SAY86_005086</name>
</gene>
<evidence type="ECO:0000313" key="3">
    <source>
        <dbReference type="Proteomes" id="UP001346149"/>
    </source>
</evidence>
<accession>A0AAN7KU53</accession>
<keyword evidence="1" id="KW-0732">Signal</keyword>
<organism evidence="2 3">
    <name type="scientific">Trapa natans</name>
    <name type="common">Water chestnut</name>
    <dbReference type="NCBI Taxonomy" id="22666"/>
    <lineage>
        <taxon>Eukaryota</taxon>
        <taxon>Viridiplantae</taxon>
        <taxon>Streptophyta</taxon>
        <taxon>Embryophyta</taxon>
        <taxon>Tracheophyta</taxon>
        <taxon>Spermatophyta</taxon>
        <taxon>Magnoliopsida</taxon>
        <taxon>eudicotyledons</taxon>
        <taxon>Gunneridae</taxon>
        <taxon>Pentapetalae</taxon>
        <taxon>rosids</taxon>
        <taxon>malvids</taxon>
        <taxon>Myrtales</taxon>
        <taxon>Lythraceae</taxon>
        <taxon>Trapa</taxon>
    </lineage>
</organism>
<comment type="caution">
    <text evidence="2">The sequence shown here is derived from an EMBL/GenBank/DDBJ whole genome shotgun (WGS) entry which is preliminary data.</text>
</comment>
<feature type="chain" id="PRO_5043031334" evidence="1">
    <location>
        <begin position="27"/>
        <end position="109"/>
    </location>
</feature>
<reference evidence="2 3" key="1">
    <citation type="journal article" date="2023" name="Hortic Res">
        <title>Pangenome of water caltrop reveals structural variations and asymmetric subgenome divergence after allopolyploidization.</title>
        <authorList>
            <person name="Zhang X."/>
            <person name="Chen Y."/>
            <person name="Wang L."/>
            <person name="Yuan Y."/>
            <person name="Fang M."/>
            <person name="Shi L."/>
            <person name="Lu R."/>
            <person name="Comes H.P."/>
            <person name="Ma Y."/>
            <person name="Chen Y."/>
            <person name="Huang G."/>
            <person name="Zhou Y."/>
            <person name="Zheng Z."/>
            <person name="Qiu Y."/>
        </authorList>
    </citation>
    <scope>NUCLEOTIDE SEQUENCE [LARGE SCALE GENOMIC DNA]</scope>
    <source>
        <strain evidence="2">F231</strain>
    </source>
</reference>
<name>A0AAN7KU53_TRANT</name>